<accession>A0AAV6I0N0</accession>
<evidence type="ECO:0000313" key="1">
    <source>
        <dbReference type="EMBL" id="KAG5522093.1"/>
    </source>
</evidence>
<name>A0AAV6I0N0_9ERIC</name>
<comment type="caution">
    <text evidence="1">The sequence shown here is derived from an EMBL/GenBank/DDBJ whole genome shotgun (WGS) entry which is preliminary data.</text>
</comment>
<gene>
    <name evidence="1" type="ORF">RHGRI_034332</name>
</gene>
<evidence type="ECO:0000313" key="2">
    <source>
        <dbReference type="Proteomes" id="UP000823749"/>
    </source>
</evidence>
<dbReference type="AlphaFoldDB" id="A0AAV6I0N0"/>
<proteinExistence type="predicted"/>
<reference evidence="1" key="1">
    <citation type="submission" date="2020-08" db="EMBL/GenBank/DDBJ databases">
        <title>Plant Genome Project.</title>
        <authorList>
            <person name="Zhang R.-G."/>
        </authorList>
    </citation>
    <scope>NUCLEOTIDE SEQUENCE</scope>
    <source>
        <strain evidence="1">WSP0</strain>
        <tissue evidence="1">Leaf</tissue>
    </source>
</reference>
<keyword evidence="2" id="KW-1185">Reference proteome</keyword>
<dbReference type="EMBL" id="JACTNZ010000012">
    <property type="protein sequence ID" value="KAG5522093.1"/>
    <property type="molecule type" value="Genomic_DNA"/>
</dbReference>
<protein>
    <submittedName>
        <fullName evidence="1">Uncharacterized protein</fullName>
    </submittedName>
</protein>
<organism evidence="1 2">
    <name type="scientific">Rhododendron griersonianum</name>
    <dbReference type="NCBI Taxonomy" id="479676"/>
    <lineage>
        <taxon>Eukaryota</taxon>
        <taxon>Viridiplantae</taxon>
        <taxon>Streptophyta</taxon>
        <taxon>Embryophyta</taxon>
        <taxon>Tracheophyta</taxon>
        <taxon>Spermatophyta</taxon>
        <taxon>Magnoliopsida</taxon>
        <taxon>eudicotyledons</taxon>
        <taxon>Gunneridae</taxon>
        <taxon>Pentapetalae</taxon>
        <taxon>asterids</taxon>
        <taxon>Ericales</taxon>
        <taxon>Ericaceae</taxon>
        <taxon>Ericoideae</taxon>
        <taxon>Rhodoreae</taxon>
        <taxon>Rhododendron</taxon>
    </lineage>
</organism>
<sequence>MEFQAVWDFTDDDPVGGVLLRRSLCISIADLFMHRLKLKILSCGEFYECYGCYAKTPVTKLQSFDPLFLSACLPRPQKLQRGGLVKRVMQIHPGKPVVMVAVNVVPKEEPIMLRVRGASATICMQSPKVLTDFQLTKARLATHLVFFYLNISTVLHHLAVNRWLIRQVAFYSLENLHVLA</sequence>
<dbReference type="Proteomes" id="UP000823749">
    <property type="component" value="Chromosome 12"/>
</dbReference>